<gene>
    <name evidence="1" type="ORF">YRYPWZST_CDS0123</name>
</gene>
<dbReference type="EMBL" id="PP856722">
    <property type="protein sequence ID" value="XCH40524.1"/>
    <property type="molecule type" value="Genomic_DNA"/>
</dbReference>
<accession>A0AAU8GEX7</accession>
<reference evidence="1" key="1">
    <citation type="submission" date="2024-05" db="EMBL/GenBank/DDBJ databases">
        <authorList>
            <person name="Mugo M.M."/>
            <person name="Musyoki A.M."/>
            <person name="Makumi A.M."/>
            <person name="Mutai I."/>
            <person name="Drechsel O."/>
            <person name="Kering K.K."/>
            <person name="Muturi P."/>
            <person name="Mbae C.K."/>
            <person name="Kariuki S.M."/>
        </authorList>
    </citation>
    <scope>NUCLEOTIDE SEQUENCE</scope>
</reference>
<evidence type="ECO:0000313" key="1">
    <source>
        <dbReference type="EMBL" id="XCH40524.1"/>
    </source>
</evidence>
<protein>
    <submittedName>
        <fullName evidence="1">Uncharacterized protein</fullName>
    </submittedName>
</protein>
<proteinExistence type="predicted"/>
<sequence>MFEMLTVPQSAEFNPLLFEFDAEKQVVGDTEMINQVTGLPCTSIDLTVAGQSGYTNEVINHATYGQVFSLSGNRLFVANDILLPPSLATNKAIIYEITFQSTGSGQMFCTGGSVQGAWRVGFVVTRGLSNFTVQLVESSSGGSATTSTIATSANMQKLIASTSGSNIFKALVEDGTGVCGPYTLTWSRFTRLCMFCTMAAAEGNQTTRQMYGHLKSVRVYIGDPLP</sequence>
<organism evidence="1">
    <name type="scientific">Salmonella phage vB_SEnST11_KE23</name>
    <dbReference type="NCBI Taxonomy" id="3161174"/>
    <lineage>
        <taxon>Viruses</taxon>
        <taxon>Duplodnaviria</taxon>
        <taxon>Heunggongvirae</taxon>
        <taxon>Uroviricota</taxon>
        <taxon>Caudoviricetes</taxon>
        <taxon>Vequintavirinae</taxon>
        <taxon>Seunavirus</taxon>
    </lineage>
</organism>
<name>A0AAU8GEX7_9CAUD</name>